<keyword evidence="2" id="KW-0677">Repeat</keyword>
<dbReference type="InterPro" id="IPR051550">
    <property type="entry name" value="SCF-Subunits/Alg-Epimerases"/>
</dbReference>
<evidence type="ECO:0000256" key="1">
    <source>
        <dbReference type="ARBA" id="ARBA00004906"/>
    </source>
</evidence>
<dbReference type="InterPro" id="IPR006626">
    <property type="entry name" value="PbH1"/>
</dbReference>
<evidence type="ECO:0000313" key="5">
    <source>
        <dbReference type="EMBL" id="GAA4780043.1"/>
    </source>
</evidence>
<dbReference type="RefSeq" id="WP_345229982.1">
    <property type="nucleotide sequence ID" value="NZ_BAABIQ010000003.1"/>
</dbReference>
<evidence type="ECO:0000256" key="3">
    <source>
        <dbReference type="ARBA" id="ARBA00022786"/>
    </source>
</evidence>
<dbReference type="InterPro" id="IPR011050">
    <property type="entry name" value="Pectin_lyase_fold/virulence"/>
</dbReference>
<keyword evidence="3" id="KW-0833">Ubl conjugation pathway</keyword>
<dbReference type="Gene3D" id="2.160.20.10">
    <property type="entry name" value="Single-stranded right-handed beta-helix, Pectin lyase-like"/>
    <property type="match status" value="1"/>
</dbReference>
<dbReference type="NCBIfam" id="TIGR03804">
    <property type="entry name" value="para_beta_helix"/>
    <property type="match status" value="1"/>
</dbReference>
<gene>
    <name evidence="5" type="ORF">GCM10023231_03650</name>
</gene>
<protein>
    <recommendedName>
        <fullName evidence="4">Rhamnogalacturonase A/B/Epimerase-like pectate lyase domain-containing protein</fullName>
    </recommendedName>
</protein>
<reference evidence="6" key="1">
    <citation type="journal article" date="2019" name="Int. J. Syst. Evol. Microbiol.">
        <title>The Global Catalogue of Microorganisms (GCM) 10K type strain sequencing project: providing services to taxonomists for standard genome sequencing and annotation.</title>
        <authorList>
            <consortium name="The Broad Institute Genomics Platform"/>
            <consortium name="The Broad Institute Genome Sequencing Center for Infectious Disease"/>
            <person name="Wu L."/>
            <person name="Ma J."/>
        </authorList>
    </citation>
    <scope>NUCLEOTIDE SEQUENCE [LARGE SCALE GENOMIC DNA]</scope>
    <source>
        <strain evidence="6">JCM 18200</strain>
    </source>
</reference>
<dbReference type="SUPFAM" id="SSF51126">
    <property type="entry name" value="Pectin lyase-like"/>
    <property type="match status" value="2"/>
</dbReference>
<dbReference type="InterPro" id="IPR024535">
    <property type="entry name" value="RHGA/B-epi-like_pectate_lyase"/>
</dbReference>
<dbReference type="PANTHER" id="PTHR22990:SF15">
    <property type="entry name" value="F-BOX ONLY PROTEIN 10"/>
    <property type="match status" value="1"/>
</dbReference>
<feature type="domain" description="Rhamnogalacturonase A/B/Epimerase-like pectate lyase" evidence="4">
    <location>
        <begin position="46"/>
        <end position="259"/>
    </location>
</feature>
<dbReference type="EMBL" id="BAABIQ010000003">
    <property type="protein sequence ID" value="GAA4780043.1"/>
    <property type="molecule type" value="Genomic_DNA"/>
</dbReference>
<evidence type="ECO:0000256" key="2">
    <source>
        <dbReference type="ARBA" id="ARBA00022737"/>
    </source>
</evidence>
<comment type="pathway">
    <text evidence="1">Protein modification; protein ubiquitination.</text>
</comment>
<sequence length="580" mass="64103">MRKERFFWLIICWSTILLSTIACRNTSRSENERNEPHVSAPKARVLNVQAFHAVGNGKADDTKAIQTTINAAQNGDTILIPPGIYRVKTLVLKSAIHIRGVGLLRQSLAQDTQRYTRVIQNSSTPLFFGRNIEQVSLSFFAETRNEALYISNSKHIKINFTKIQGDRKKLYSFPGMLFYACDSIQISHSSISNYGAPRQSASSYQAGTGIRFLSCQQIQINDNEIIHNGENGIFMHGSGRATIHHNRISDNGMSAIQIGFGKTKREQHFIISNNFLARNAADAIDINNRITPTPFPIYCTIRHNNSLENGFVQGQSTVDGSGLATLVNVSEVRLFKNQSRKSNRPALYLEKCGKILAEKNVSDNKVEIVHSFDTILLQQNKFDALTLLAHTQGKRLQLTDNTCRTLLFPNGVAIDSLLLISNTLENASLNINMQGSLTLYKNTIHSEAPNGALLLTNIQGAQIKENSIKSTAGYAVTVNRSAQGIILEDNEIQSVEACVFDGGSENLTLLNNELRSLAGGRLQRTFISQHPNSLRLKGNTHRGGSSDNSIRLEGTGTAFISDETIKSGYPDYGKVTVKEF</sequence>
<dbReference type="Proteomes" id="UP001501411">
    <property type="component" value="Unassembled WGS sequence"/>
</dbReference>
<name>A0ABP9AF32_9SPHI</name>
<dbReference type="Pfam" id="PF12708">
    <property type="entry name" value="Pect-lyase_RHGA_epim"/>
    <property type="match status" value="1"/>
</dbReference>
<dbReference type="InterPro" id="IPR012334">
    <property type="entry name" value="Pectin_lyas_fold"/>
</dbReference>
<accession>A0ABP9AF32</accession>
<dbReference type="SMART" id="SM00710">
    <property type="entry name" value="PbH1"/>
    <property type="match status" value="8"/>
</dbReference>
<evidence type="ECO:0000259" key="4">
    <source>
        <dbReference type="Pfam" id="PF12708"/>
    </source>
</evidence>
<comment type="caution">
    <text evidence="5">The sequence shown here is derived from an EMBL/GenBank/DDBJ whole genome shotgun (WGS) entry which is preliminary data.</text>
</comment>
<dbReference type="PANTHER" id="PTHR22990">
    <property type="entry name" value="F-BOX ONLY PROTEIN"/>
    <property type="match status" value="1"/>
</dbReference>
<keyword evidence="6" id="KW-1185">Reference proteome</keyword>
<evidence type="ECO:0000313" key="6">
    <source>
        <dbReference type="Proteomes" id="UP001501411"/>
    </source>
</evidence>
<dbReference type="PROSITE" id="PS51257">
    <property type="entry name" value="PROKAR_LIPOPROTEIN"/>
    <property type="match status" value="1"/>
</dbReference>
<organism evidence="5 6">
    <name type="scientific">Olivibacter ginsenosidimutans</name>
    <dbReference type="NCBI Taxonomy" id="1176537"/>
    <lineage>
        <taxon>Bacteria</taxon>
        <taxon>Pseudomonadati</taxon>
        <taxon>Bacteroidota</taxon>
        <taxon>Sphingobacteriia</taxon>
        <taxon>Sphingobacteriales</taxon>
        <taxon>Sphingobacteriaceae</taxon>
        <taxon>Olivibacter</taxon>
    </lineage>
</organism>
<dbReference type="InterPro" id="IPR022441">
    <property type="entry name" value="Para_beta_helix_rpt-2"/>
</dbReference>
<proteinExistence type="predicted"/>